<keyword evidence="3" id="KW-0326">Glycosidase</keyword>
<dbReference type="SUPFAM" id="SSF51445">
    <property type="entry name" value="(Trans)glycosidases"/>
    <property type="match status" value="1"/>
</dbReference>
<evidence type="ECO:0000256" key="2">
    <source>
        <dbReference type="ARBA" id="ARBA00022801"/>
    </source>
</evidence>
<dbReference type="Pfam" id="PF00232">
    <property type="entry name" value="Glyco_hydro_1"/>
    <property type="match status" value="1"/>
</dbReference>
<dbReference type="STRING" id="1006576.DTL3_0135"/>
<evidence type="ECO:0000256" key="3">
    <source>
        <dbReference type="ARBA" id="ARBA00023295"/>
    </source>
</evidence>
<dbReference type="InterPro" id="IPR001360">
    <property type="entry name" value="Glyco_hydro_1"/>
</dbReference>
<dbReference type="PANTHER" id="PTHR10353">
    <property type="entry name" value="GLYCOSYL HYDROLASE"/>
    <property type="match status" value="1"/>
</dbReference>
<comment type="similarity">
    <text evidence="1 4">Belongs to the glycosyl hydrolase 1 family.</text>
</comment>
<dbReference type="AlphaFoldDB" id="A0A0C7NHL1"/>
<accession>A0A0C7NHL1</accession>
<dbReference type="GO" id="GO:0008422">
    <property type="term" value="F:beta-glucosidase activity"/>
    <property type="evidence" value="ECO:0007669"/>
    <property type="project" value="TreeGrafter"/>
</dbReference>
<evidence type="ECO:0000313" key="5">
    <source>
        <dbReference type="EMBL" id="CEP77466.1"/>
    </source>
</evidence>
<dbReference type="EMBL" id="LN824141">
    <property type="protein sequence ID" value="CEP77466.1"/>
    <property type="molecule type" value="Genomic_DNA"/>
</dbReference>
<keyword evidence="6" id="KW-1185">Reference proteome</keyword>
<keyword evidence="2" id="KW-0378">Hydrolase</keyword>
<evidence type="ECO:0000313" key="6">
    <source>
        <dbReference type="Proteomes" id="UP000032809"/>
    </source>
</evidence>
<sequence length="385" mass="45508">MEDIIFPKLFLWGANSPPFSHSFFNPENDVTEFKKNISNKIDLINSLNVNSFRFALNWNDLINDSSRSIKKYNYFIDLLIQNNLEPIINIFDFDFFQIKFNDDNFLSFILDICKKMFYDFGNKIQFYSVLNNPMKFLKVTYLYNNISDFSTLSNLFERVIQFYEKVYNIIKLSNSLAKVSISEDLYFNLNETFSFNQGKTKIKSNEFYFSMFDSLINGKSPFFILEDNIHYDIDFIGLNFNEFAYFPSDEYAGLLTGFKTDSNKEYDKQSYTHFKDILERCSEDYDIPILITENSIGEDLNTLKINSLIDNIYQVNDSISKKNCKIFGYIYNSLTDFKVNNHSIKNGLYEINFKYNDYIPRNFAKIYSNIAKTNSITENYLKFIN</sequence>
<dbReference type="GO" id="GO:0005975">
    <property type="term" value="P:carbohydrate metabolic process"/>
    <property type="evidence" value="ECO:0007669"/>
    <property type="project" value="InterPro"/>
</dbReference>
<dbReference type="Proteomes" id="UP000032809">
    <property type="component" value="Chromosome I"/>
</dbReference>
<evidence type="ECO:0008006" key="7">
    <source>
        <dbReference type="Google" id="ProtNLM"/>
    </source>
</evidence>
<reference evidence="6" key="1">
    <citation type="submission" date="2014-11" db="EMBL/GenBank/DDBJ databases">
        <authorList>
            <person name="Wibberg D."/>
        </authorList>
    </citation>
    <scope>NUCLEOTIDE SEQUENCE [LARGE SCALE GENOMIC DNA]</scope>
    <source>
        <strain evidence="6">L3</strain>
    </source>
</reference>
<protein>
    <recommendedName>
        <fullName evidence="7">Beta-glucosidase</fullName>
    </recommendedName>
</protein>
<proteinExistence type="inferred from homology"/>
<gene>
    <name evidence="5" type="ORF">DTL3_0135</name>
</gene>
<dbReference type="PANTHER" id="PTHR10353:SF36">
    <property type="entry name" value="LP05116P"/>
    <property type="match status" value="1"/>
</dbReference>
<name>A0A0C7NHL1_DEFTU</name>
<evidence type="ECO:0000256" key="1">
    <source>
        <dbReference type="ARBA" id="ARBA00010838"/>
    </source>
</evidence>
<organism evidence="5 6">
    <name type="scientific">Defluviitoga tunisiensis</name>
    <dbReference type="NCBI Taxonomy" id="1006576"/>
    <lineage>
        <taxon>Bacteria</taxon>
        <taxon>Thermotogati</taxon>
        <taxon>Thermotogota</taxon>
        <taxon>Thermotogae</taxon>
        <taxon>Petrotogales</taxon>
        <taxon>Petrotogaceae</taxon>
        <taxon>Defluviitoga</taxon>
    </lineage>
</organism>
<dbReference type="KEGG" id="dtn:DTL3_0135"/>
<dbReference type="Gene3D" id="3.20.20.80">
    <property type="entry name" value="Glycosidases"/>
    <property type="match status" value="1"/>
</dbReference>
<evidence type="ECO:0000256" key="4">
    <source>
        <dbReference type="RuleBase" id="RU003690"/>
    </source>
</evidence>
<dbReference type="InterPro" id="IPR017853">
    <property type="entry name" value="GH"/>
</dbReference>
<dbReference type="HOGENOM" id="CLU_737425_0_0_0"/>
<dbReference type="OrthoDB" id="46393at2"/>
<dbReference type="RefSeq" id="WP_045087083.1">
    <property type="nucleotide sequence ID" value="NZ_LN824141.1"/>
</dbReference>